<dbReference type="RefSeq" id="WP_154175843.1">
    <property type="nucleotide sequence ID" value="NZ_WJXZ01000007.1"/>
</dbReference>
<dbReference type="GO" id="GO:0005886">
    <property type="term" value="C:plasma membrane"/>
    <property type="evidence" value="ECO:0007669"/>
    <property type="project" value="UniProtKB-SubCell"/>
</dbReference>
<feature type="transmembrane region" description="Helical" evidence="7">
    <location>
        <begin position="101"/>
        <end position="122"/>
    </location>
</feature>
<evidence type="ECO:0000256" key="5">
    <source>
        <dbReference type="ARBA" id="ARBA00022989"/>
    </source>
</evidence>
<dbReference type="EMBL" id="WJXZ01000007">
    <property type="protein sequence ID" value="MRS62474.1"/>
    <property type="molecule type" value="Genomic_DNA"/>
</dbReference>
<dbReference type="AlphaFoldDB" id="A0A7K0EL02"/>
<evidence type="ECO:0000256" key="1">
    <source>
        <dbReference type="ARBA" id="ARBA00004651"/>
    </source>
</evidence>
<dbReference type="Proteomes" id="UP000441754">
    <property type="component" value="Unassembled WGS sequence"/>
</dbReference>
<comment type="caution">
    <text evidence="8">The sequence shown here is derived from an EMBL/GenBank/DDBJ whole genome shotgun (WGS) entry which is preliminary data.</text>
</comment>
<dbReference type="OrthoDB" id="978595at2"/>
<dbReference type="PANTHER" id="PTHR33508">
    <property type="entry name" value="UPF0056 MEMBRANE PROTEIN YHCE"/>
    <property type="match status" value="1"/>
</dbReference>
<dbReference type="InterPro" id="IPR002771">
    <property type="entry name" value="Multi_antbiot-R_MarC"/>
</dbReference>
<evidence type="ECO:0000256" key="2">
    <source>
        <dbReference type="ARBA" id="ARBA00009784"/>
    </source>
</evidence>
<gene>
    <name evidence="8" type="ORF">GJJ30_14325</name>
</gene>
<evidence type="ECO:0000313" key="8">
    <source>
        <dbReference type="EMBL" id="MRS62474.1"/>
    </source>
</evidence>
<keyword evidence="4 7" id="KW-0812">Transmembrane</keyword>
<protein>
    <recommendedName>
        <fullName evidence="7">UPF0056 membrane protein</fullName>
    </recommendedName>
</protein>
<feature type="transmembrane region" description="Helical" evidence="7">
    <location>
        <begin position="42"/>
        <end position="64"/>
    </location>
</feature>
<accession>A0A7K0EL02</accession>
<feature type="transmembrane region" description="Helical" evidence="7">
    <location>
        <begin position="166"/>
        <end position="183"/>
    </location>
</feature>
<name>A0A7K0EL02_9BACT</name>
<organism evidence="8 9">
    <name type="scientific">Larkinella terrae</name>
    <dbReference type="NCBI Taxonomy" id="2025311"/>
    <lineage>
        <taxon>Bacteria</taxon>
        <taxon>Pseudomonadati</taxon>
        <taxon>Bacteroidota</taxon>
        <taxon>Cytophagia</taxon>
        <taxon>Cytophagales</taxon>
        <taxon>Spirosomataceae</taxon>
        <taxon>Larkinella</taxon>
    </lineage>
</organism>
<feature type="transmembrane region" description="Helical" evidence="7">
    <location>
        <begin position="134"/>
        <end position="154"/>
    </location>
</feature>
<keyword evidence="3" id="KW-1003">Cell membrane</keyword>
<dbReference type="Pfam" id="PF01914">
    <property type="entry name" value="MarC"/>
    <property type="match status" value="1"/>
</dbReference>
<keyword evidence="6 7" id="KW-0472">Membrane</keyword>
<feature type="transmembrane region" description="Helical" evidence="7">
    <location>
        <begin position="6"/>
        <end position="30"/>
    </location>
</feature>
<dbReference type="PANTHER" id="PTHR33508:SF1">
    <property type="entry name" value="UPF0056 MEMBRANE PROTEIN YHCE"/>
    <property type="match status" value="1"/>
</dbReference>
<reference evidence="8 9" key="1">
    <citation type="journal article" date="2018" name="Antonie Van Leeuwenhoek">
        <title>Larkinella terrae sp. nov., isolated from soil on Jeju Island, South Korea.</title>
        <authorList>
            <person name="Ten L.N."/>
            <person name="Jeon J."/>
            <person name="Park S.J."/>
            <person name="Park S."/>
            <person name="Lee S.Y."/>
            <person name="Kim M.K."/>
            <person name="Jung H.Y."/>
        </authorList>
    </citation>
    <scope>NUCLEOTIDE SEQUENCE [LARGE SCALE GENOMIC DNA]</scope>
    <source>
        <strain evidence="8 9">KCTC 52001</strain>
    </source>
</reference>
<comment type="similarity">
    <text evidence="2 7">Belongs to the UPF0056 (MarC) family.</text>
</comment>
<proteinExistence type="inferred from homology"/>
<evidence type="ECO:0000313" key="9">
    <source>
        <dbReference type="Proteomes" id="UP000441754"/>
    </source>
</evidence>
<evidence type="ECO:0000256" key="7">
    <source>
        <dbReference type="RuleBase" id="RU362048"/>
    </source>
</evidence>
<comment type="subcellular location">
    <subcellularLocation>
        <location evidence="1 7">Cell membrane</location>
        <topology evidence="1 7">Multi-pass membrane protein</topology>
    </subcellularLocation>
</comment>
<feature type="transmembrane region" description="Helical" evidence="7">
    <location>
        <begin position="70"/>
        <end position="89"/>
    </location>
</feature>
<evidence type="ECO:0000256" key="3">
    <source>
        <dbReference type="ARBA" id="ARBA00022475"/>
    </source>
</evidence>
<keyword evidence="9" id="KW-1185">Reference proteome</keyword>
<keyword evidence="5 7" id="KW-1133">Transmembrane helix</keyword>
<sequence>MLNFKEIISVTLILFSVIDVIGSLPVIIDIRRKTGKIESEKATLASGVLMITFLFVGESILKLFGVDVSSFAVAGALIIFLLGLEMILGRNIFKADDHSTGAAHIVPIAFPLIAGAGTMTTILSLKAEYTTANILAGILINLVLIYVVLKSSAWIENRIGPGGANILRKVFGIILLAISIKLFKSNF</sequence>
<evidence type="ECO:0000256" key="4">
    <source>
        <dbReference type="ARBA" id="ARBA00022692"/>
    </source>
</evidence>
<evidence type="ECO:0000256" key="6">
    <source>
        <dbReference type="ARBA" id="ARBA00023136"/>
    </source>
</evidence>